<reference evidence="2 3" key="1">
    <citation type="submission" date="2019-12" db="EMBL/GenBank/DDBJ databases">
        <title>Chitinophaga sp. strain ysch24 (GDMCC 1.1355), whole genome shotgun sequence.</title>
        <authorList>
            <person name="Zhang X."/>
        </authorList>
    </citation>
    <scope>NUCLEOTIDE SEQUENCE [LARGE SCALE GENOMIC DNA]</scope>
    <source>
        <strain evidence="3">ysch24</strain>
    </source>
</reference>
<dbReference type="Proteomes" id="UP000461730">
    <property type="component" value="Unassembled WGS sequence"/>
</dbReference>
<evidence type="ECO:0000313" key="2">
    <source>
        <dbReference type="EMBL" id="MVT12531.1"/>
    </source>
</evidence>
<evidence type="ECO:0000259" key="1">
    <source>
        <dbReference type="PROSITE" id="PS51186"/>
    </source>
</evidence>
<dbReference type="SUPFAM" id="SSF55729">
    <property type="entry name" value="Acyl-CoA N-acyltransferases (Nat)"/>
    <property type="match status" value="1"/>
</dbReference>
<comment type="caution">
    <text evidence="2">The sequence shown here is derived from an EMBL/GenBank/DDBJ whole genome shotgun (WGS) entry which is preliminary data.</text>
</comment>
<organism evidence="2 3">
    <name type="scientific">Chitinophaga tropicalis</name>
    <dbReference type="NCBI Taxonomy" id="2683588"/>
    <lineage>
        <taxon>Bacteria</taxon>
        <taxon>Pseudomonadati</taxon>
        <taxon>Bacteroidota</taxon>
        <taxon>Chitinophagia</taxon>
        <taxon>Chitinophagales</taxon>
        <taxon>Chitinophagaceae</taxon>
        <taxon>Chitinophaga</taxon>
    </lineage>
</organism>
<protein>
    <submittedName>
        <fullName evidence="2">GNAT family N-acetyltransferase</fullName>
    </submittedName>
</protein>
<dbReference type="AlphaFoldDB" id="A0A7K1UDS5"/>
<gene>
    <name evidence="2" type="ORF">GO493_30040</name>
</gene>
<dbReference type="EMBL" id="WRXN01000029">
    <property type="protein sequence ID" value="MVT12531.1"/>
    <property type="molecule type" value="Genomic_DNA"/>
</dbReference>
<dbReference type="GO" id="GO:0016747">
    <property type="term" value="F:acyltransferase activity, transferring groups other than amino-acyl groups"/>
    <property type="evidence" value="ECO:0007669"/>
    <property type="project" value="InterPro"/>
</dbReference>
<dbReference type="PROSITE" id="PS51186">
    <property type="entry name" value="GNAT"/>
    <property type="match status" value="1"/>
</dbReference>
<keyword evidence="2" id="KW-0808">Transferase</keyword>
<sequence>MTEEIEYRICSKDDTPQLIDIAVQSYQEHYTHLWHDGGKQYMETNLSHEQLSKEIENANSIFFLVNLDKTPVGIVKLNVDKSIDEYTAKEALELERIYFLKVASGRGLGKATLFMVTNFAKQREKKIVWLKAMKGSKAEAFYQKQGFTIKNETVLDYPFIKEEYKEMVIMLKIL</sequence>
<dbReference type="InterPro" id="IPR000182">
    <property type="entry name" value="GNAT_dom"/>
</dbReference>
<dbReference type="InterPro" id="IPR016181">
    <property type="entry name" value="Acyl_CoA_acyltransferase"/>
</dbReference>
<dbReference type="Gene3D" id="3.40.630.30">
    <property type="match status" value="1"/>
</dbReference>
<evidence type="ECO:0000313" key="3">
    <source>
        <dbReference type="Proteomes" id="UP000461730"/>
    </source>
</evidence>
<accession>A0A7K1UDS5</accession>
<dbReference type="RefSeq" id="WP_157309947.1">
    <property type="nucleotide sequence ID" value="NZ_WRXN01000029.1"/>
</dbReference>
<name>A0A7K1UDS5_9BACT</name>
<keyword evidence="3" id="KW-1185">Reference proteome</keyword>
<feature type="domain" description="N-acetyltransferase" evidence="1">
    <location>
        <begin position="5"/>
        <end position="174"/>
    </location>
</feature>
<proteinExistence type="predicted"/>
<dbReference type="Pfam" id="PF00583">
    <property type="entry name" value="Acetyltransf_1"/>
    <property type="match status" value="1"/>
</dbReference>